<dbReference type="SUPFAM" id="SSF140591">
    <property type="entry name" value="Type III secretion system domain"/>
    <property type="match status" value="1"/>
</dbReference>
<dbReference type="Pfam" id="PF07201">
    <property type="entry name" value="HrpJ"/>
    <property type="match status" value="1"/>
</dbReference>
<dbReference type="InterPro" id="IPR010812">
    <property type="entry name" value="HrpJ-like"/>
</dbReference>
<sequence>MSLEVLRSTIATHNAESPVGAPLVAEATGQRRAERVMQLNNPSKLTDAAEELGQAVSSRLDKRSLESRSIRQGQGANIEAITRIADYYDKLPDMPSQEKLQGLVQLLQDYQNNYSSGGGSSQLTPQDVFAFLQQFDGDVTHQYAALQIAIEHFENTGANDALLGALLNAREYMESGETGRDVRAGFAVAELAHDKAEDLGTDPAVIREHYRDMLRSEANFGVIFDKFNDLIARHHALHQDVNGNEGSPLTSFDDVVELFTTAASQGLEIADTQDEPAHLEAVLTELGKLKSLRTVYEGVHVATKLTGRNFAEFNRVVDELGTDSLASSLFHYLGKAVTSPADAQGLVAPLAPAGVSASLNYTNNLLALHREVPDTILTNENIRNQQLETLLVLSEQLTILEEEQYQTASDTVTFENANLITAGSTSVH</sequence>
<organism evidence="2 3">
    <name type="scientific">Pseudovibrio denitrificans</name>
    <dbReference type="NCBI Taxonomy" id="258256"/>
    <lineage>
        <taxon>Bacteria</taxon>
        <taxon>Pseudomonadati</taxon>
        <taxon>Pseudomonadota</taxon>
        <taxon>Alphaproteobacteria</taxon>
        <taxon>Hyphomicrobiales</taxon>
        <taxon>Stappiaceae</taxon>
        <taxon>Pseudovibrio</taxon>
    </lineage>
</organism>
<feature type="domain" description="Hypersensitivity response secretion-like HrpJ" evidence="1">
    <location>
        <begin position="63"/>
        <end position="226"/>
    </location>
</feature>
<dbReference type="GO" id="GO:0046903">
    <property type="term" value="P:secretion"/>
    <property type="evidence" value="ECO:0007669"/>
    <property type="project" value="InterPro"/>
</dbReference>
<dbReference type="Proteomes" id="UP000183371">
    <property type="component" value="Unassembled WGS sequence"/>
</dbReference>
<protein>
    <submittedName>
        <fullName evidence="2">HrpJ-like domain-containing protein</fullName>
    </submittedName>
</protein>
<dbReference type="EMBL" id="FPBD01000004">
    <property type="protein sequence ID" value="SFT87577.1"/>
    <property type="molecule type" value="Genomic_DNA"/>
</dbReference>
<keyword evidence="3" id="KW-1185">Reference proteome</keyword>
<gene>
    <name evidence="2" type="ORF">SAMN05444141_10435</name>
</gene>
<evidence type="ECO:0000259" key="1">
    <source>
        <dbReference type="Pfam" id="PF07201"/>
    </source>
</evidence>
<accession>A0A1I7BK93</accession>
<dbReference type="AlphaFoldDB" id="A0A1I7BK93"/>
<reference evidence="3" key="1">
    <citation type="submission" date="2016-10" db="EMBL/GenBank/DDBJ databases">
        <authorList>
            <person name="Varghese N."/>
            <person name="Submissions S."/>
        </authorList>
    </citation>
    <scope>NUCLEOTIDE SEQUENCE [LARGE SCALE GENOMIC DNA]</scope>
    <source>
        <strain evidence="3">DSM 17465</strain>
    </source>
</reference>
<proteinExistence type="predicted"/>
<dbReference type="GO" id="GO:0019867">
    <property type="term" value="C:outer membrane"/>
    <property type="evidence" value="ECO:0007669"/>
    <property type="project" value="InterPro"/>
</dbReference>
<evidence type="ECO:0000313" key="2">
    <source>
        <dbReference type="EMBL" id="SFT87577.1"/>
    </source>
</evidence>
<evidence type="ECO:0000313" key="3">
    <source>
        <dbReference type="Proteomes" id="UP000183371"/>
    </source>
</evidence>
<dbReference type="RefSeq" id="WP_054783319.1">
    <property type="nucleotide sequence ID" value="NZ_FPBD01000004.1"/>
</dbReference>
<name>A0A1I7BK93_9HYPH</name>